<dbReference type="Pfam" id="PF07228">
    <property type="entry name" value="SpoIIE"/>
    <property type="match status" value="1"/>
</dbReference>
<evidence type="ECO:0000259" key="4">
    <source>
        <dbReference type="PROSITE" id="PS50801"/>
    </source>
</evidence>
<dbReference type="InterPro" id="IPR003018">
    <property type="entry name" value="GAF"/>
</dbReference>
<dbReference type="InterPro" id="IPR001610">
    <property type="entry name" value="PAC"/>
</dbReference>
<dbReference type="Gene3D" id="3.30.450.40">
    <property type="match status" value="3"/>
</dbReference>
<accession>A0A543GH45</accession>
<dbReference type="SUPFAM" id="SSF52091">
    <property type="entry name" value="SpoIIaa-like"/>
    <property type="match status" value="1"/>
</dbReference>
<dbReference type="InterPro" id="IPR000014">
    <property type="entry name" value="PAS"/>
</dbReference>
<dbReference type="NCBIfam" id="TIGR00229">
    <property type="entry name" value="sensory_box"/>
    <property type="match status" value="2"/>
</dbReference>
<dbReference type="Gene3D" id="3.30.450.20">
    <property type="entry name" value="PAS domain"/>
    <property type="match status" value="3"/>
</dbReference>
<dbReference type="PANTHER" id="PTHR43156:SF2">
    <property type="entry name" value="STAGE II SPORULATION PROTEIN E"/>
    <property type="match status" value="1"/>
</dbReference>
<dbReference type="Gene3D" id="3.30.750.24">
    <property type="entry name" value="STAS domain"/>
    <property type="match status" value="1"/>
</dbReference>
<dbReference type="OrthoDB" id="163538at2"/>
<evidence type="ECO:0000259" key="3">
    <source>
        <dbReference type="PROSITE" id="PS50113"/>
    </source>
</evidence>
<dbReference type="InterPro" id="IPR036457">
    <property type="entry name" value="PPM-type-like_dom_sf"/>
</dbReference>
<evidence type="ECO:0000259" key="2">
    <source>
        <dbReference type="PROSITE" id="PS50112"/>
    </source>
</evidence>
<evidence type="ECO:0000256" key="1">
    <source>
        <dbReference type="ARBA" id="ARBA00022801"/>
    </source>
</evidence>
<dbReference type="Pfam" id="PF13581">
    <property type="entry name" value="HATPase_c_2"/>
    <property type="match status" value="1"/>
</dbReference>
<keyword evidence="6" id="KW-1185">Reference proteome</keyword>
<dbReference type="SMART" id="SM00086">
    <property type="entry name" value="PAC"/>
    <property type="match status" value="2"/>
</dbReference>
<dbReference type="CDD" id="cd16936">
    <property type="entry name" value="HATPase_RsbW-like"/>
    <property type="match status" value="1"/>
</dbReference>
<dbReference type="SUPFAM" id="SSF55785">
    <property type="entry name" value="PYP-like sensor domain (PAS domain)"/>
    <property type="match status" value="2"/>
</dbReference>
<dbReference type="PROSITE" id="PS50801">
    <property type="entry name" value="STAS"/>
    <property type="match status" value="1"/>
</dbReference>
<dbReference type="SUPFAM" id="SSF81606">
    <property type="entry name" value="PP2C-like"/>
    <property type="match status" value="1"/>
</dbReference>
<dbReference type="SMART" id="SM00091">
    <property type="entry name" value="PAS"/>
    <property type="match status" value="2"/>
</dbReference>
<comment type="caution">
    <text evidence="5">The sequence shown here is derived from an EMBL/GenBank/DDBJ whole genome shotgun (WGS) entry which is preliminary data.</text>
</comment>
<feature type="domain" description="PAC" evidence="3">
    <location>
        <begin position="429"/>
        <end position="481"/>
    </location>
</feature>
<dbReference type="GO" id="GO:0016791">
    <property type="term" value="F:phosphatase activity"/>
    <property type="evidence" value="ECO:0007669"/>
    <property type="project" value="TreeGrafter"/>
</dbReference>
<dbReference type="PANTHER" id="PTHR43156">
    <property type="entry name" value="STAGE II SPORULATION PROTEIN E-RELATED"/>
    <property type="match status" value="1"/>
</dbReference>
<dbReference type="Pfam" id="PF13466">
    <property type="entry name" value="STAS_2"/>
    <property type="match status" value="1"/>
</dbReference>
<feature type="domain" description="PAC" evidence="3">
    <location>
        <begin position="580"/>
        <end position="632"/>
    </location>
</feature>
<dbReference type="InterPro" id="IPR013655">
    <property type="entry name" value="PAS_fold_3"/>
</dbReference>
<dbReference type="InterPro" id="IPR052016">
    <property type="entry name" value="Bact_Sigma-Reg"/>
</dbReference>
<dbReference type="SMART" id="SM00065">
    <property type="entry name" value="GAF"/>
    <property type="match status" value="2"/>
</dbReference>
<feature type="domain" description="STAS" evidence="4">
    <location>
        <begin position="1370"/>
        <end position="1454"/>
    </location>
</feature>
<dbReference type="InterPro" id="IPR029016">
    <property type="entry name" value="GAF-like_dom_sf"/>
</dbReference>
<sequence>MTAARALPFLATGGELGRLIGAYDWAAGPIGPPPAWPGPLRTATGIVLQSPQPMLLWVGPELVALYNDAFAALAGRAHPAALGRPGAVGFAEIWPVVGPAVARVFETGTGVRVDEQPLVMHRGNAPEETHWTLTHSPVRGEDGDVLAVLTTSTETTERVVGARRRETLRALSDLSAVRIAPAGRVVEHVAVAALDALALNPQDIPFAAVCRPVPDGGDELRMAAAHGLPQGLPPLPAPDGSGSALAHVLRTGQEVVVCGLRNAVPGAFPATHELGDLPPDAAVVLPLGAGAPAGALVLGVNPYRPLDDDQLGFLHSVENLVSAALADASALDETLDAARRGGDAADEALSSALFQERERYRTLVTQAPVGIWVADRRGTTTFVNEQIAQLWGRPAAELTGAGWTDQVHPDDREGAAAGWAAAVRHGTVWESTYRIIAADDAVREVRTSARPLRDPAGEITGFLATTADITEERRAEQVRRDVATEHAARKASEAAAARLRAMVQGLAAIVWEAEWRRDGGPDGRGGLRFTFVSDRAEELLGHPAARWCDDPDFWPTMIHPDDRDEALAYTGDRTAAGLDHDLTYRAVAIDGRVLWLHQVVHVVTGLDGTPVAAQGLTVDVTEQKRAERSAALLADTGRLVTQEGSAEDRLRDLARLVVRELGDAAVVALVGPDGLLHRAAVEHDHPGIAEVLCTRTVMRLPPSLTEALAPGAPVVVPITEELIRSAVADDAEARAWIALGASNALLVPLVVGDEVAGVLAFLNLDGSRYYHPAELDLAAELGRRASMMLAADRRRTRERRLQQVSADLASAGSVLEAARLLVARLPDFLGASAVSVYLADPERGLRLVHAAGYSEPVLGAYGVLRFDDGMPIAVAARTGEAVWIRNRDEWARDWPDLLELAVAGNRHAGAALPLAAVGRVVGAIGLSFPTERTFLADERDFVLALVAQAAPAFERAAAADERRVIAETLQKSLLPPTLPRLDRLPLASRYLPGARGSQAGGDWYDVLPLDGGRVAIAVGDVVGQGARAAAIMGQLRSALSGYLLEGHDPEQALERLDRFAGRVPGATGSTVACLVLDPETGDLVWARAGHPPPLVAGPNGCRKLDDATGTVLGVRARPAYSAGAATIAPGESIVLYTDGLVERRGELVDDGIDRLATIAARHHALAPEALTDALLTAALDGSATSGAMTGEPDPADDVALIVARLVPAPLRLVLPAEAAVLRELRAAVLAWAAAAGLAEDDVYDLQLAIGEAAANAVEHAYRGRAPGSMSVELARDPDGAIDAHVRDEGSWRPIPEEKGYRGRGLELIRDISNGMRLHHGPEGTEVRFTLPPSSAPAAPADPAGPAAPVTPGPASLRIVGGAEDGGAGTVEIHGELDLAGVRGVGDELLACAGTGRALTVDLRATTYLASAGVALLVEADRRVRASGGRLRLLVSPGDVVRRALALSGVDGLLEVLDGEGPPPRAGDGAAG</sequence>
<dbReference type="CDD" id="cd00130">
    <property type="entry name" value="PAS"/>
    <property type="match status" value="2"/>
</dbReference>
<dbReference type="SUPFAM" id="SSF55874">
    <property type="entry name" value="ATPase domain of HSP90 chaperone/DNA topoisomerase II/histidine kinase"/>
    <property type="match status" value="1"/>
</dbReference>
<dbReference type="InterPro" id="IPR035965">
    <property type="entry name" value="PAS-like_dom_sf"/>
</dbReference>
<dbReference type="InterPro" id="IPR013656">
    <property type="entry name" value="PAS_4"/>
</dbReference>
<keyword evidence="1" id="KW-0378">Hydrolase</keyword>
<dbReference type="InterPro" id="IPR000700">
    <property type="entry name" value="PAS-assoc_C"/>
</dbReference>
<dbReference type="InterPro" id="IPR058548">
    <property type="entry name" value="MlaB-like_STAS"/>
</dbReference>
<dbReference type="Gene3D" id="3.30.565.10">
    <property type="entry name" value="Histidine kinase-like ATPase, C-terminal domain"/>
    <property type="match status" value="1"/>
</dbReference>
<proteinExistence type="predicted"/>
<reference evidence="5 6" key="1">
    <citation type="submission" date="2019-06" db="EMBL/GenBank/DDBJ databases">
        <title>Sequencing the genomes of 1000 actinobacteria strains.</title>
        <authorList>
            <person name="Klenk H.-P."/>
        </authorList>
    </citation>
    <scope>NUCLEOTIDE SEQUENCE [LARGE SCALE GENOMIC DNA]</scope>
    <source>
        <strain evidence="5 6">DSM 45511</strain>
    </source>
</reference>
<dbReference type="Proteomes" id="UP000319818">
    <property type="component" value="Unassembled WGS sequence"/>
</dbReference>
<dbReference type="Pfam" id="PF08447">
    <property type="entry name" value="PAS_3"/>
    <property type="match status" value="2"/>
</dbReference>
<dbReference type="SMART" id="SM00331">
    <property type="entry name" value="PP2C_SIG"/>
    <property type="match status" value="1"/>
</dbReference>
<dbReference type="InterPro" id="IPR001932">
    <property type="entry name" value="PPM-type_phosphatase-like_dom"/>
</dbReference>
<dbReference type="Pfam" id="PF13185">
    <property type="entry name" value="GAF_2"/>
    <property type="match status" value="1"/>
</dbReference>
<protein>
    <submittedName>
        <fullName evidence="5">Anti-anti-sigma factor</fullName>
    </submittedName>
</protein>
<dbReference type="InterPro" id="IPR036890">
    <property type="entry name" value="HATPase_C_sf"/>
</dbReference>
<dbReference type="InterPro" id="IPR002645">
    <property type="entry name" value="STAS_dom"/>
</dbReference>
<dbReference type="PROSITE" id="PS50113">
    <property type="entry name" value="PAC"/>
    <property type="match status" value="2"/>
</dbReference>
<dbReference type="Pfam" id="PF01590">
    <property type="entry name" value="GAF"/>
    <property type="match status" value="1"/>
</dbReference>
<dbReference type="InterPro" id="IPR003594">
    <property type="entry name" value="HATPase_dom"/>
</dbReference>
<gene>
    <name evidence="5" type="ORF">FB388_2773</name>
</gene>
<dbReference type="RefSeq" id="WP_142100899.1">
    <property type="nucleotide sequence ID" value="NZ_VFPH01000001.1"/>
</dbReference>
<dbReference type="InterPro" id="IPR036513">
    <property type="entry name" value="STAS_dom_sf"/>
</dbReference>
<feature type="domain" description="PAS" evidence="2">
    <location>
        <begin position="356"/>
        <end position="426"/>
    </location>
</feature>
<organism evidence="5 6">
    <name type="scientific">Pseudonocardia cypriaca</name>
    <dbReference type="NCBI Taxonomy" id="882449"/>
    <lineage>
        <taxon>Bacteria</taxon>
        <taxon>Bacillati</taxon>
        <taxon>Actinomycetota</taxon>
        <taxon>Actinomycetes</taxon>
        <taxon>Pseudonocardiales</taxon>
        <taxon>Pseudonocardiaceae</taxon>
        <taxon>Pseudonocardia</taxon>
    </lineage>
</organism>
<evidence type="ECO:0000313" key="5">
    <source>
        <dbReference type="EMBL" id="TQM45373.1"/>
    </source>
</evidence>
<dbReference type="CDD" id="cd07043">
    <property type="entry name" value="STAS_anti-anti-sigma_factors"/>
    <property type="match status" value="1"/>
</dbReference>
<dbReference type="Pfam" id="PF08448">
    <property type="entry name" value="PAS_4"/>
    <property type="match status" value="1"/>
</dbReference>
<dbReference type="EMBL" id="VFPH01000001">
    <property type="protein sequence ID" value="TQM45373.1"/>
    <property type="molecule type" value="Genomic_DNA"/>
</dbReference>
<dbReference type="SUPFAM" id="SSF55781">
    <property type="entry name" value="GAF domain-like"/>
    <property type="match status" value="3"/>
</dbReference>
<evidence type="ECO:0000313" key="6">
    <source>
        <dbReference type="Proteomes" id="UP000319818"/>
    </source>
</evidence>
<name>A0A543GH45_9PSEU</name>
<dbReference type="Gene3D" id="3.60.40.10">
    <property type="entry name" value="PPM-type phosphatase domain"/>
    <property type="match status" value="1"/>
</dbReference>
<dbReference type="PROSITE" id="PS50112">
    <property type="entry name" value="PAS"/>
    <property type="match status" value="1"/>
</dbReference>